<evidence type="ECO:0000256" key="3">
    <source>
        <dbReference type="ARBA" id="ARBA00022553"/>
    </source>
</evidence>
<dbReference type="Pfam" id="PF00397">
    <property type="entry name" value="WW"/>
    <property type="match status" value="2"/>
</dbReference>
<dbReference type="EMBL" id="KV784355">
    <property type="protein sequence ID" value="OEU20294.1"/>
    <property type="molecule type" value="Genomic_DNA"/>
</dbReference>
<dbReference type="InParanoid" id="A0A1E7FQA7"/>
<dbReference type="SMART" id="SM00456">
    <property type="entry name" value="WW"/>
    <property type="match status" value="2"/>
</dbReference>
<evidence type="ECO:0000259" key="5">
    <source>
        <dbReference type="PROSITE" id="PS50020"/>
    </source>
</evidence>
<keyword evidence="2" id="KW-0963">Cytoplasm</keyword>
<evidence type="ECO:0000313" key="7">
    <source>
        <dbReference type="Proteomes" id="UP000095751"/>
    </source>
</evidence>
<feature type="transmembrane region" description="Helical" evidence="4">
    <location>
        <begin position="40"/>
        <end position="65"/>
    </location>
</feature>
<dbReference type="PANTHER" id="PTHR14791">
    <property type="entry name" value="BOMB/KIRA PROTEINS"/>
    <property type="match status" value="1"/>
</dbReference>
<dbReference type="InterPro" id="IPR001202">
    <property type="entry name" value="WW_dom"/>
</dbReference>
<dbReference type="Gene3D" id="2.20.70.10">
    <property type="match status" value="2"/>
</dbReference>
<proteinExistence type="predicted"/>
<dbReference type="InterPro" id="IPR036020">
    <property type="entry name" value="WW_dom_sf"/>
</dbReference>
<dbReference type="CDD" id="cd00201">
    <property type="entry name" value="WW"/>
    <property type="match status" value="1"/>
</dbReference>
<keyword evidence="4" id="KW-1133">Transmembrane helix</keyword>
<dbReference type="PROSITE" id="PS01159">
    <property type="entry name" value="WW_DOMAIN_1"/>
    <property type="match status" value="1"/>
</dbReference>
<feature type="transmembrane region" description="Helical" evidence="4">
    <location>
        <begin position="6"/>
        <end position="28"/>
    </location>
</feature>
<dbReference type="PROSITE" id="PS50020">
    <property type="entry name" value="WW_DOMAIN_2"/>
    <property type="match status" value="2"/>
</dbReference>
<reference evidence="6 7" key="1">
    <citation type="submission" date="2016-09" db="EMBL/GenBank/DDBJ databases">
        <title>Extensive genetic diversity and differential bi-allelic expression allows diatom success in the polar Southern Ocean.</title>
        <authorList>
            <consortium name="DOE Joint Genome Institute"/>
            <person name="Mock T."/>
            <person name="Otillar R.P."/>
            <person name="Strauss J."/>
            <person name="Dupont C."/>
            <person name="Frickenhaus S."/>
            <person name="Maumus F."/>
            <person name="Mcmullan M."/>
            <person name="Sanges R."/>
            <person name="Schmutz J."/>
            <person name="Toseland A."/>
            <person name="Valas R."/>
            <person name="Veluchamy A."/>
            <person name="Ward B.J."/>
            <person name="Allen A."/>
            <person name="Barry K."/>
            <person name="Falciatore A."/>
            <person name="Ferrante M."/>
            <person name="Fortunato A.E."/>
            <person name="Gloeckner G."/>
            <person name="Gruber A."/>
            <person name="Hipkin R."/>
            <person name="Janech M."/>
            <person name="Kroth P."/>
            <person name="Leese F."/>
            <person name="Lindquist E."/>
            <person name="Lyon B.R."/>
            <person name="Martin J."/>
            <person name="Mayer C."/>
            <person name="Parker M."/>
            <person name="Quesneville H."/>
            <person name="Raymond J."/>
            <person name="Uhlig C."/>
            <person name="Valentin K.U."/>
            <person name="Worden A.Z."/>
            <person name="Armbrust E.V."/>
            <person name="Bowler C."/>
            <person name="Green B."/>
            <person name="Moulton V."/>
            <person name="Van Oosterhout C."/>
            <person name="Grigoriev I."/>
        </authorList>
    </citation>
    <scope>NUCLEOTIDE SEQUENCE [LARGE SCALE GENOMIC DNA]</scope>
    <source>
        <strain evidence="6 7">CCMP1102</strain>
    </source>
</reference>
<keyword evidence="4" id="KW-0472">Membrane</keyword>
<evidence type="ECO:0000256" key="4">
    <source>
        <dbReference type="SAM" id="Phobius"/>
    </source>
</evidence>
<organism evidence="6 7">
    <name type="scientific">Fragilariopsis cylindrus CCMP1102</name>
    <dbReference type="NCBI Taxonomy" id="635003"/>
    <lineage>
        <taxon>Eukaryota</taxon>
        <taxon>Sar</taxon>
        <taxon>Stramenopiles</taxon>
        <taxon>Ochrophyta</taxon>
        <taxon>Bacillariophyta</taxon>
        <taxon>Bacillariophyceae</taxon>
        <taxon>Bacillariophycidae</taxon>
        <taxon>Bacillariales</taxon>
        <taxon>Bacillariaceae</taxon>
        <taxon>Fragilariopsis</taxon>
    </lineage>
</organism>
<sequence>MPLSLRSSVTAIVVGFVVAAIMPPLFLVKDSISRTDDMASPYDVAVIVAVSIVIVDTVIAVVIAVTPPVSLVKDSVSTRLFHFRLLVVEFFGNGNDDSNDAAVTATADEEDVVPPLIERWTEHLDPNSGQFYYSNAVDGTTSWDRQDVVPPLPEGWTEHLDPDSGQFYYFNAADDTSSWDGPSLPEDVE</sequence>
<protein>
    <recommendedName>
        <fullName evidence="5">WW domain-containing protein</fullName>
    </recommendedName>
</protein>
<dbReference type="SUPFAM" id="SSF51045">
    <property type="entry name" value="WW domain"/>
    <property type="match status" value="2"/>
</dbReference>
<dbReference type="InterPro" id="IPR051105">
    <property type="entry name" value="WWC/KIBRA_Hippo_Reg"/>
</dbReference>
<evidence type="ECO:0000256" key="1">
    <source>
        <dbReference type="ARBA" id="ARBA00004496"/>
    </source>
</evidence>
<keyword evidence="4" id="KW-0812">Transmembrane</keyword>
<name>A0A1E7FQA7_9STRA</name>
<dbReference type="KEGG" id="fcy:FRACYDRAFT_268210"/>
<feature type="domain" description="WW" evidence="5">
    <location>
        <begin position="150"/>
        <end position="184"/>
    </location>
</feature>
<comment type="subcellular location">
    <subcellularLocation>
        <location evidence="1">Cytoplasm</location>
    </subcellularLocation>
</comment>
<evidence type="ECO:0000313" key="6">
    <source>
        <dbReference type="EMBL" id="OEU20294.1"/>
    </source>
</evidence>
<feature type="domain" description="WW" evidence="5">
    <location>
        <begin position="114"/>
        <end position="148"/>
    </location>
</feature>
<dbReference type="PANTHER" id="PTHR14791:SF29">
    <property type="entry name" value="PROTEIN KIBRA"/>
    <property type="match status" value="1"/>
</dbReference>
<keyword evidence="7" id="KW-1185">Reference proteome</keyword>
<keyword evidence="3" id="KW-0597">Phosphoprotein</keyword>
<dbReference type="AlphaFoldDB" id="A0A1E7FQA7"/>
<dbReference type="Proteomes" id="UP000095751">
    <property type="component" value="Unassembled WGS sequence"/>
</dbReference>
<evidence type="ECO:0000256" key="2">
    <source>
        <dbReference type="ARBA" id="ARBA00022490"/>
    </source>
</evidence>
<dbReference type="OrthoDB" id="49630at2759"/>
<gene>
    <name evidence="6" type="ORF">FRACYDRAFT_268210</name>
</gene>
<accession>A0A1E7FQA7</accession>
<dbReference type="GO" id="GO:0005737">
    <property type="term" value="C:cytoplasm"/>
    <property type="evidence" value="ECO:0007669"/>
    <property type="project" value="UniProtKB-SubCell"/>
</dbReference>